<evidence type="ECO:0000313" key="2">
    <source>
        <dbReference type="Proteomes" id="UP000051936"/>
    </source>
</evidence>
<comment type="caution">
    <text evidence="1">The sequence shown here is derived from an EMBL/GenBank/DDBJ whole genome shotgun (WGS) entry which is preliminary data.</text>
</comment>
<proteinExistence type="predicted"/>
<dbReference type="AlphaFoldDB" id="A0A0R3EA45"/>
<sequence length="262" mass="29857">MLGWGRSKKPALPSAEGALGNLFEPLALLSALDKLLPWYLKETDEGRLVYPACNRTLNDADGNVRAIWEHTRLEACRYVMMVPRRDVELLVSAVRQAEMMDAFLRQLPHEETVVDFRGVPFDDYPTAIIAGLNWLDHCAFLAGVDPDKFRRTGRDFRHFVVLAQQWWAIENAGPRCYEMLANRQVPPLMFYLMWQSYTRLAKEIAIAAIYGSSLDRATEQQRQYFRTTLSSQPNQMQAALSALTETTARLKSASDPDDLVRS</sequence>
<keyword evidence="2" id="KW-1185">Reference proteome</keyword>
<dbReference type="Proteomes" id="UP000051936">
    <property type="component" value="Unassembled WGS sequence"/>
</dbReference>
<gene>
    <name evidence="1" type="ORF">AOQ71_04330</name>
</gene>
<evidence type="ECO:0000313" key="1">
    <source>
        <dbReference type="EMBL" id="KRQ16860.1"/>
    </source>
</evidence>
<name>A0A0R3EA45_9BRAD</name>
<accession>A0A0R3EA45</accession>
<organism evidence="1 2">
    <name type="scientific">Bradyrhizobium manausense</name>
    <dbReference type="NCBI Taxonomy" id="989370"/>
    <lineage>
        <taxon>Bacteria</taxon>
        <taxon>Pseudomonadati</taxon>
        <taxon>Pseudomonadota</taxon>
        <taxon>Alphaproteobacteria</taxon>
        <taxon>Hyphomicrobiales</taxon>
        <taxon>Nitrobacteraceae</taxon>
        <taxon>Bradyrhizobium</taxon>
    </lineage>
</organism>
<reference evidence="1 2" key="1">
    <citation type="submission" date="2015-09" db="EMBL/GenBank/DDBJ databases">
        <title>Draft Genome Sequence of Bradyrhizobium manausense Strain BR 3351T, a Novel Symbiotic Nitrogen-Fixing Alphaproteobacterium Isolated from Brazilian Amazon Rain Forest.</title>
        <authorList>
            <person name="De Araujo J.L."/>
            <person name="Zilli J.E."/>
        </authorList>
    </citation>
    <scope>NUCLEOTIDE SEQUENCE [LARGE SCALE GENOMIC DNA]</scope>
    <source>
        <strain evidence="1 2">BR3351</strain>
    </source>
</reference>
<dbReference type="EMBL" id="LJYG01000021">
    <property type="protein sequence ID" value="KRQ16860.1"/>
    <property type="molecule type" value="Genomic_DNA"/>
</dbReference>
<protein>
    <submittedName>
        <fullName evidence="1">Uncharacterized protein</fullName>
    </submittedName>
</protein>